<protein>
    <submittedName>
        <fullName evidence="2">Uncharacterized protein (TIGR03083 family)</fullName>
    </submittedName>
</protein>
<gene>
    <name evidence="2" type="ORF">EV137_1255</name>
</gene>
<sequence length="213" mass="23359">MNDDELWAAIDAQRRRTTDLLATLTPSDWSHRSLCDGWTVRDVAGHLTLQQMTIGGVLRLTLKHPGIHSLNWMIQTSARDQAALPTEQLIGEIRGMVGSRRHNLGVTARETLIDIVVHGQDIAIPLGRTLPVPPEVAATAASRVWECRGTRLSKVFKPVPYDGLRLVADDIDWSVGDGPDLRGPVLSLLLLLTGRRVVLPQLDGPGAEVLQRV</sequence>
<dbReference type="EMBL" id="SODU01000001">
    <property type="protein sequence ID" value="TDW93957.1"/>
    <property type="molecule type" value="Genomic_DNA"/>
</dbReference>
<accession>A0ABY2FLZ6</accession>
<dbReference type="InterPro" id="IPR024344">
    <property type="entry name" value="MDMPI_metal-binding"/>
</dbReference>
<proteinExistence type="predicted"/>
<dbReference type="RefSeq" id="WP_134127087.1">
    <property type="nucleotide sequence ID" value="NZ_SODU01000001.1"/>
</dbReference>
<organism evidence="2 3">
    <name type="scientific">Kribbella pratensis</name>
    <dbReference type="NCBI Taxonomy" id="2512112"/>
    <lineage>
        <taxon>Bacteria</taxon>
        <taxon>Bacillati</taxon>
        <taxon>Actinomycetota</taxon>
        <taxon>Actinomycetes</taxon>
        <taxon>Propionibacteriales</taxon>
        <taxon>Kribbellaceae</taxon>
        <taxon>Kribbella</taxon>
    </lineage>
</organism>
<keyword evidence="3" id="KW-1185">Reference proteome</keyword>
<dbReference type="Pfam" id="PF11716">
    <property type="entry name" value="MDMPI_N"/>
    <property type="match status" value="1"/>
</dbReference>
<evidence type="ECO:0000259" key="1">
    <source>
        <dbReference type="Pfam" id="PF11716"/>
    </source>
</evidence>
<dbReference type="InterPro" id="IPR034660">
    <property type="entry name" value="DinB/YfiT-like"/>
</dbReference>
<evidence type="ECO:0000313" key="2">
    <source>
        <dbReference type="EMBL" id="TDW93957.1"/>
    </source>
</evidence>
<name>A0ABY2FLZ6_9ACTN</name>
<dbReference type="NCBIfam" id="TIGR03083">
    <property type="entry name" value="maleylpyruvate isomerase family mycothiol-dependent enzyme"/>
    <property type="match status" value="1"/>
</dbReference>
<comment type="caution">
    <text evidence="2">The sequence shown here is derived from an EMBL/GenBank/DDBJ whole genome shotgun (WGS) entry which is preliminary data.</text>
</comment>
<evidence type="ECO:0000313" key="3">
    <source>
        <dbReference type="Proteomes" id="UP000295060"/>
    </source>
</evidence>
<dbReference type="Proteomes" id="UP000295060">
    <property type="component" value="Unassembled WGS sequence"/>
</dbReference>
<dbReference type="Gene3D" id="1.20.120.450">
    <property type="entry name" value="dinb family like domain"/>
    <property type="match status" value="1"/>
</dbReference>
<dbReference type="InterPro" id="IPR017517">
    <property type="entry name" value="Maleyloyr_isom"/>
</dbReference>
<dbReference type="SUPFAM" id="SSF109854">
    <property type="entry name" value="DinB/YfiT-like putative metalloenzymes"/>
    <property type="match status" value="1"/>
</dbReference>
<reference evidence="2 3" key="1">
    <citation type="submission" date="2019-03" db="EMBL/GenBank/DDBJ databases">
        <title>Genomic Encyclopedia of Type Strains, Phase III (KMG-III): the genomes of soil and plant-associated and newly described type strains.</title>
        <authorList>
            <person name="Whitman W."/>
        </authorList>
    </citation>
    <scope>NUCLEOTIDE SEQUENCE [LARGE SCALE GENOMIC DNA]</scope>
    <source>
        <strain evidence="2 3">VKMAc-2574</strain>
    </source>
</reference>
<feature type="domain" description="Mycothiol-dependent maleylpyruvate isomerase metal-binding" evidence="1">
    <location>
        <begin position="11"/>
        <end position="100"/>
    </location>
</feature>